<dbReference type="SUPFAM" id="SSF75304">
    <property type="entry name" value="Amidase signature (AS) enzymes"/>
    <property type="match status" value="1"/>
</dbReference>
<dbReference type="InterPro" id="IPR023631">
    <property type="entry name" value="Amidase_dom"/>
</dbReference>
<dbReference type="PANTHER" id="PTHR11895:SF176">
    <property type="entry name" value="AMIDASE AMID-RELATED"/>
    <property type="match status" value="1"/>
</dbReference>
<evidence type="ECO:0000313" key="3">
    <source>
        <dbReference type="Proteomes" id="UP000053690"/>
    </source>
</evidence>
<feature type="domain" description="Amidase" evidence="1">
    <location>
        <begin position="36"/>
        <end position="413"/>
    </location>
</feature>
<reference evidence="3" key="1">
    <citation type="submission" date="2015-12" db="EMBL/GenBank/DDBJ databases">
        <authorList>
            <person name="Zhang G."/>
            <person name="Stingl U."/>
        </authorList>
    </citation>
    <scope>NUCLEOTIDE SEQUENCE [LARGE SCALE GENOMIC DNA]</scope>
    <source>
        <strain evidence="3">ZGT108</strain>
    </source>
</reference>
<keyword evidence="3" id="KW-1185">Reference proteome</keyword>
<dbReference type="Pfam" id="PF01425">
    <property type="entry name" value="Amidase"/>
    <property type="match status" value="1"/>
</dbReference>
<evidence type="ECO:0000313" key="2">
    <source>
        <dbReference type="EMBL" id="KUJ81343.1"/>
    </source>
</evidence>
<name>A0A0X3TZX0_9RHOB</name>
<accession>A0A0X3TZX0</accession>
<evidence type="ECO:0000259" key="1">
    <source>
        <dbReference type="Pfam" id="PF01425"/>
    </source>
</evidence>
<dbReference type="GO" id="GO:0003824">
    <property type="term" value="F:catalytic activity"/>
    <property type="evidence" value="ECO:0007669"/>
    <property type="project" value="InterPro"/>
</dbReference>
<organism evidence="2 3">
    <name type="scientific">Ruegeria profundi</name>
    <dbReference type="NCBI Taxonomy" id="1685378"/>
    <lineage>
        <taxon>Bacteria</taxon>
        <taxon>Pseudomonadati</taxon>
        <taxon>Pseudomonadota</taxon>
        <taxon>Alphaproteobacteria</taxon>
        <taxon>Rhodobacterales</taxon>
        <taxon>Roseobacteraceae</taxon>
        <taxon>Ruegeria</taxon>
    </lineage>
</organism>
<gene>
    <name evidence="2" type="ORF">AVO44_05700</name>
</gene>
<dbReference type="EMBL" id="LQBP01000002">
    <property type="protein sequence ID" value="KUJ81343.1"/>
    <property type="molecule type" value="Genomic_DNA"/>
</dbReference>
<dbReference type="STRING" id="1685378.AVO44_05700"/>
<comment type="caution">
    <text evidence="2">The sequence shown here is derived from an EMBL/GenBank/DDBJ whole genome shotgun (WGS) entry which is preliminary data.</text>
</comment>
<dbReference type="Gene3D" id="3.90.1300.10">
    <property type="entry name" value="Amidase signature (AS) domain"/>
    <property type="match status" value="1"/>
</dbReference>
<dbReference type="AlphaFoldDB" id="A0A0X3TZX0"/>
<protein>
    <recommendedName>
        <fullName evidence="1">Amidase domain-containing protein</fullName>
    </recommendedName>
</protein>
<dbReference type="PANTHER" id="PTHR11895">
    <property type="entry name" value="TRANSAMIDASE"/>
    <property type="match status" value="1"/>
</dbReference>
<dbReference type="Proteomes" id="UP000053690">
    <property type="component" value="Unassembled WGS sequence"/>
</dbReference>
<dbReference type="InterPro" id="IPR036928">
    <property type="entry name" value="AS_sf"/>
</dbReference>
<sequence length="452" mass="47457">MENIMTVFHEHHPAEAKTASATDQTVAALRALESWKVSGACTAITADRAMKLATQAEERAAHGRSLGPLDGMRVVWKDIIDQKGQVTTCGSELRKSAPPAMQDARCVALLEAAGGVSLARTGLSEFAFSGLGINPHFGTPPSALSETVPLLPGGSTSGSAVLVAAGLADLGVGTDTSGSIRLPAALNGIYGFKPSSNRYDRAGVHELSRTLDTVGTLARSFDVLRSADQVLSIQPTPKPDAAKTEILDLSDSLGPAWGQDVSAAYEAALGRITAAGWTVRPARLKSVDELRVLTASEGPLVAIEARRKYADLLASAQANKIDPMIRARLEQAPVLSDAQYAGYLHKREQLISAARAEIGNRLLAFPTVPSLRHSLPVYQNDPDAAQELNARLLAATMVGSLLDWPGLAVPLRDAGGRVEGSILLSAASGNDDGLLSQAERLVPALTHPILNT</sequence>
<proteinExistence type="predicted"/>
<dbReference type="InterPro" id="IPR000120">
    <property type="entry name" value="Amidase"/>
</dbReference>